<reference evidence="2" key="1">
    <citation type="submission" date="2016-10" db="EMBL/GenBank/DDBJ databases">
        <authorList>
            <person name="Varghese N."/>
            <person name="Submissions S."/>
        </authorList>
    </citation>
    <scope>NUCLEOTIDE SEQUENCE [LARGE SCALE GENOMIC DNA]</scope>
    <source>
        <strain evidence="2">S6-262</strain>
    </source>
</reference>
<dbReference type="EMBL" id="FOCF01000004">
    <property type="protein sequence ID" value="SEN06282.1"/>
    <property type="molecule type" value="Genomic_DNA"/>
</dbReference>
<evidence type="ECO:0000313" key="1">
    <source>
        <dbReference type="EMBL" id="SEN06282.1"/>
    </source>
</evidence>
<gene>
    <name evidence="1" type="ORF">SAMN05192583_1917</name>
</gene>
<dbReference type="AlphaFoldDB" id="A0A1H8DG61"/>
<dbReference type="STRING" id="1166340.SAMN05192583_1917"/>
<dbReference type="Proteomes" id="UP000199206">
    <property type="component" value="Unassembled WGS sequence"/>
</dbReference>
<organism evidence="1 2">
    <name type="scientific">Sphingomonas gellani</name>
    <dbReference type="NCBI Taxonomy" id="1166340"/>
    <lineage>
        <taxon>Bacteria</taxon>
        <taxon>Pseudomonadati</taxon>
        <taxon>Pseudomonadota</taxon>
        <taxon>Alphaproteobacteria</taxon>
        <taxon>Sphingomonadales</taxon>
        <taxon>Sphingomonadaceae</taxon>
        <taxon>Sphingomonas</taxon>
    </lineage>
</organism>
<keyword evidence="2" id="KW-1185">Reference proteome</keyword>
<dbReference type="RefSeq" id="WP_093665482.1">
    <property type="nucleotide sequence ID" value="NZ_FOCF01000004.1"/>
</dbReference>
<proteinExistence type="predicted"/>
<name>A0A1H8DG61_9SPHN</name>
<dbReference type="OrthoDB" id="7566986at2"/>
<protein>
    <submittedName>
        <fullName evidence="1">Uncharacterized protein</fullName>
    </submittedName>
</protein>
<accession>A0A1H8DG61</accession>
<evidence type="ECO:0000313" key="2">
    <source>
        <dbReference type="Proteomes" id="UP000199206"/>
    </source>
</evidence>
<sequence length="169" mass="18268">MTNSETLAAIATEIESLGADLLKVNSTIDLIGKPAIDAANKLDRALKDAKERFATALADEQVEARNLRLARFSDIRVEVRPGESLIDTAFSIHYMQDAWDMSVNATIPKPHSCNGFAALADDAYEYLVTKKPEAIPAEIMALAPGKPQEAFAIYLQGKARGFFKGAVAA</sequence>